<comment type="caution">
    <text evidence="1">The sequence shown here is derived from an EMBL/GenBank/DDBJ whole genome shotgun (WGS) entry which is preliminary data.</text>
</comment>
<reference evidence="1" key="1">
    <citation type="submission" date="2019-04" db="EMBL/GenBank/DDBJ databases">
        <title>Microbes associate with the intestines of laboratory mice.</title>
        <authorList>
            <person name="Navarre W."/>
            <person name="Wong E."/>
            <person name="Huang K."/>
            <person name="Tropini C."/>
            <person name="Ng K."/>
            <person name="Yu B."/>
        </authorList>
    </citation>
    <scope>NUCLEOTIDE SEQUENCE</scope>
    <source>
        <strain evidence="1">NM72_1-8</strain>
    </source>
</reference>
<keyword evidence="2" id="KW-1185">Reference proteome</keyword>
<accession>A0AC61QX76</accession>
<protein>
    <submittedName>
        <fullName evidence="1">Uncharacterized protein</fullName>
    </submittedName>
</protein>
<organism evidence="1 2">
    <name type="scientific">Hominisplanchenecus murintestinalis</name>
    <dbReference type="NCBI Taxonomy" id="2941517"/>
    <lineage>
        <taxon>Bacteria</taxon>
        <taxon>Bacillati</taxon>
        <taxon>Bacillota</taxon>
        <taxon>Clostridia</taxon>
        <taxon>Lachnospirales</taxon>
        <taxon>Lachnospiraceae</taxon>
        <taxon>Hominisplanchenecus</taxon>
    </lineage>
</organism>
<dbReference type="EMBL" id="SRZB01000050">
    <property type="protein sequence ID" value="TGX96717.1"/>
    <property type="molecule type" value="Genomic_DNA"/>
</dbReference>
<evidence type="ECO:0000313" key="2">
    <source>
        <dbReference type="Proteomes" id="UP000307720"/>
    </source>
</evidence>
<name>A0AC61QX76_9FIRM</name>
<proteinExistence type="predicted"/>
<evidence type="ECO:0000313" key="1">
    <source>
        <dbReference type="EMBL" id="TGX96717.1"/>
    </source>
</evidence>
<dbReference type="Proteomes" id="UP000307720">
    <property type="component" value="Unassembled WGS sequence"/>
</dbReference>
<sequence>MKARKNFRRAGAVLALLIFFCLSMSVLASSDDNSLSALNIHNGTLSRDFEYNILEYDVTVDPGTAELYLEPSTSNPAATIDSITGTVLEGGKATVLITVSSQSGIPVTYTLHVTESGAGGEETQTEAPETEAQEAVTEPPAASAQTELQTESETETAAPSNAFQGHMTKLKSDSDLMMKIVYGLIILSVILLVFIINLILRNRDLKDDLKDVKNQLAYYTNEFARKEQMMVTDNYYAPAQQGDAKPEEAEQATEYTQAQQNGAAVEETFGTRMGIGGYQGMMPEDVPPNRPITEPEPVDKRTSRRSASRPRTESGAETPPESQPKAEPQLEAASRSEAAVQPEPVSALEEPLRPEPPASVPQPVIQAASQPPVQPGNESMDIDVTMVEL</sequence>
<gene>
    <name evidence="1" type="ORF">E5357_15260</name>
</gene>